<protein>
    <submittedName>
        <fullName evidence="1">Uncharacterized protein</fullName>
    </submittedName>
</protein>
<sequence>MLHASTSRSSFNTLNPMDHARRASAFIARTCIDSLPSDAKRLGQFAITPGRHPAEGIANACKSVNPEPVDKTDMLKTLKARNLSVHGAHVYHVGIPLIMLVASAYAANRITRKVFFETLDLFVRHAQRDSDHPGGIKPHHLTRLGISATDAKKLPLCDSRHNIVLVAGLLNGVIDMEDFELLYGPGPKGRFLQRHFPGAPVLPPAPPEADRFYCRPYNVLIRDTSHRKEELKRWIPLICADLEEAPDFYISTNHYKLRLLAAENKGVPLSVLGPFDNEASMRQAFADTFHVVHPDYEPNGTWCQDAKSFRFVEPKRIDWIPPEPKKAEAEGNRSKPNRTCAELLCNVV</sequence>
<organism evidence="1 2">
    <name type="scientific">Cupriavidus gilardii</name>
    <dbReference type="NCBI Taxonomy" id="82541"/>
    <lineage>
        <taxon>Bacteria</taxon>
        <taxon>Pseudomonadati</taxon>
        <taxon>Pseudomonadota</taxon>
        <taxon>Betaproteobacteria</taxon>
        <taxon>Burkholderiales</taxon>
        <taxon>Burkholderiaceae</taxon>
        <taxon>Cupriavidus</taxon>
    </lineage>
</organism>
<accession>A0ABY4VXR6</accession>
<dbReference type="Proteomes" id="UP001056648">
    <property type="component" value="Chromosome 2"/>
</dbReference>
<evidence type="ECO:0000313" key="2">
    <source>
        <dbReference type="Proteomes" id="UP001056648"/>
    </source>
</evidence>
<evidence type="ECO:0000313" key="1">
    <source>
        <dbReference type="EMBL" id="USE80676.1"/>
    </source>
</evidence>
<dbReference type="EMBL" id="CP098736">
    <property type="protein sequence ID" value="USE80676.1"/>
    <property type="molecule type" value="Genomic_DNA"/>
</dbReference>
<proteinExistence type="predicted"/>
<keyword evidence="2" id="KW-1185">Reference proteome</keyword>
<reference evidence="1" key="1">
    <citation type="submission" date="2022-06" db="EMBL/GenBank/DDBJ databases">
        <title>Complete genome sequence and characterization of Cupriavidus gilardii QJ1 isolated from contaminating cells.</title>
        <authorList>
            <person name="Qi J."/>
        </authorList>
    </citation>
    <scope>NUCLEOTIDE SEQUENCE</scope>
    <source>
        <strain evidence="1">QJ1</strain>
    </source>
</reference>
<name>A0ABY4VXR6_9BURK</name>
<dbReference type="RefSeq" id="WP_252253455.1">
    <property type="nucleotide sequence ID" value="NZ_CP098736.1"/>
</dbReference>
<gene>
    <name evidence="1" type="ORF">NDR89_13025</name>
</gene>